<keyword evidence="3" id="KW-0067">ATP-binding</keyword>
<dbReference type="AlphaFoldDB" id="A0A2H0V4X7"/>
<dbReference type="PANTHER" id="PTHR43030:SF1">
    <property type="entry name" value="PHOSPHOENOLPYRUVATE SYNTHASE"/>
    <property type="match status" value="1"/>
</dbReference>
<proteinExistence type="inferred from homology"/>
<feature type="domain" description="PEP-utilising enzyme mobile" evidence="4">
    <location>
        <begin position="365"/>
        <end position="435"/>
    </location>
</feature>
<accession>A0A2H0V4X7</accession>
<keyword evidence="2" id="KW-0547">Nucleotide-binding</keyword>
<dbReference type="GO" id="GO:0005524">
    <property type="term" value="F:ATP binding"/>
    <property type="evidence" value="ECO:0007669"/>
    <property type="project" value="UniProtKB-KW"/>
</dbReference>
<protein>
    <recommendedName>
        <fullName evidence="4">PEP-utilising enzyme mobile domain-containing protein</fullName>
    </recommendedName>
</protein>
<evidence type="ECO:0000259" key="4">
    <source>
        <dbReference type="Pfam" id="PF00391"/>
    </source>
</evidence>
<evidence type="ECO:0000256" key="1">
    <source>
        <dbReference type="ARBA" id="ARBA00007837"/>
    </source>
</evidence>
<sequence>MKDPDWAWERAKKIIPASDRLTIFTYNKIFKADLTKKTNRELCRLYEQYRKEYIEMYAYAWLPNVLEGQESYLTKALEKYLNKMLPVDKLKSKVGEYLSVLITPLKESNRIKEEISLLKIVGEAQKNKQAKELFKKKPEIILARLPRRFPALYKKILAHRKNYCWITFDYDGPAQSLESYLDQIRGLIKQNFFIAKRLREISQEKERVKKLQGKYVKEIGLGQDKQYAFLFKLARELMHLKDYRKDALYKSYYHADKLIREIGKRLLLSPIQVKHILPAEMKAVLVRGKCQERELNERIKYSVLLFPASGVKIYTGAEAKKIVKAKARATKKIEAEEISGQVAYPGKARGIAKLIFTAADMSKMEQGNILVSPATNPNLIPAMKKASAIVTDKGGITAHAAVISREFKIPCIIGTDIATQVLRDGDKVEVDAEMGIVRKL</sequence>
<dbReference type="Pfam" id="PF00391">
    <property type="entry name" value="PEP-utilizers"/>
    <property type="match status" value="1"/>
</dbReference>
<dbReference type="InterPro" id="IPR036637">
    <property type="entry name" value="Phosphohistidine_dom_sf"/>
</dbReference>
<dbReference type="GO" id="GO:0008986">
    <property type="term" value="F:pyruvate, water dikinase activity"/>
    <property type="evidence" value="ECO:0007669"/>
    <property type="project" value="InterPro"/>
</dbReference>
<dbReference type="InterPro" id="IPR018274">
    <property type="entry name" value="PEP_util_AS"/>
</dbReference>
<comment type="caution">
    <text evidence="5">The sequence shown here is derived from an EMBL/GenBank/DDBJ whole genome shotgun (WGS) entry which is preliminary data.</text>
</comment>
<gene>
    <name evidence="5" type="ORF">COT99_00585</name>
</gene>
<dbReference type="EMBL" id="PFAR01000007">
    <property type="protein sequence ID" value="PIR93479.1"/>
    <property type="molecule type" value="Genomic_DNA"/>
</dbReference>
<dbReference type="Proteomes" id="UP000228626">
    <property type="component" value="Unassembled WGS sequence"/>
</dbReference>
<dbReference type="PANTHER" id="PTHR43030">
    <property type="entry name" value="PHOSPHOENOLPYRUVATE SYNTHASE"/>
    <property type="match status" value="1"/>
</dbReference>
<dbReference type="PROSITE" id="PS00370">
    <property type="entry name" value="PEP_ENZYMES_PHOS_SITE"/>
    <property type="match status" value="1"/>
</dbReference>
<comment type="similarity">
    <text evidence="1">Belongs to the PEP-utilizing enzyme family.</text>
</comment>
<evidence type="ECO:0000313" key="6">
    <source>
        <dbReference type="Proteomes" id="UP000228626"/>
    </source>
</evidence>
<evidence type="ECO:0000256" key="3">
    <source>
        <dbReference type="ARBA" id="ARBA00022840"/>
    </source>
</evidence>
<evidence type="ECO:0000256" key="2">
    <source>
        <dbReference type="ARBA" id="ARBA00022741"/>
    </source>
</evidence>
<organism evidence="5 6">
    <name type="scientific">Candidatus Falkowbacteria bacterium CG10_big_fil_rev_8_21_14_0_10_43_10</name>
    <dbReference type="NCBI Taxonomy" id="1974567"/>
    <lineage>
        <taxon>Bacteria</taxon>
        <taxon>Candidatus Falkowiibacteriota</taxon>
    </lineage>
</organism>
<evidence type="ECO:0000313" key="5">
    <source>
        <dbReference type="EMBL" id="PIR93479.1"/>
    </source>
</evidence>
<name>A0A2H0V4X7_9BACT</name>
<dbReference type="SUPFAM" id="SSF52009">
    <property type="entry name" value="Phosphohistidine domain"/>
    <property type="match status" value="1"/>
</dbReference>
<reference evidence="6" key="1">
    <citation type="submission" date="2017-09" db="EMBL/GenBank/DDBJ databases">
        <title>Depth-based differentiation of microbial function through sediment-hosted aquifers and enrichment of novel symbionts in the deep terrestrial subsurface.</title>
        <authorList>
            <person name="Probst A.J."/>
            <person name="Ladd B."/>
            <person name="Jarett J.K."/>
            <person name="Geller-Mcgrath D.E."/>
            <person name="Sieber C.M.K."/>
            <person name="Emerson J.B."/>
            <person name="Anantharaman K."/>
            <person name="Thomas B.C."/>
            <person name="Malmstrom R."/>
            <person name="Stieglmeier M."/>
            <person name="Klingl A."/>
            <person name="Woyke T."/>
            <person name="Ryan C.M."/>
            <person name="Banfield J.F."/>
        </authorList>
    </citation>
    <scope>NUCLEOTIDE SEQUENCE [LARGE SCALE GENOMIC DNA]</scope>
</reference>
<dbReference type="Gene3D" id="3.50.30.10">
    <property type="entry name" value="Phosphohistidine domain"/>
    <property type="match status" value="1"/>
</dbReference>
<dbReference type="InterPro" id="IPR008279">
    <property type="entry name" value="PEP-util_enz_mobile_dom"/>
</dbReference>
<dbReference type="InterPro" id="IPR006319">
    <property type="entry name" value="PEP_synth"/>
</dbReference>